<reference evidence="2 3" key="1">
    <citation type="submission" date="2023-03" db="EMBL/GenBank/DDBJ databases">
        <title>Comparative genome and transcriptome analysis combination mining strategies for increasing vitamin B12 production of Ensifer adhaerens strain.</title>
        <authorList>
            <person name="Yongheng L."/>
        </authorList>
    </citation>
    <scope>NUCLEOTIDE SEQUENCE [LARGE SCALE GENOMIC DNA]</scope>
    <source>
        <strain evidence="2 3">Casida A-T305</strain>
    </source>
</reference>
<dbReference type="EMBL" id="CP121308">
    <property type="protein sequence ID" value="WFP90581.1"/>
    <property type="molecule type" value="Genomic_DNA"/>
</dbReference>
<dbReference type="RefSeq" id="WP_143106247.1">
    <property type="nucleotide sequence ID" value="NZ_CP015880.1"/>
</dbReference>
<feature type="compositionally biased region" description="Polar residues" evidence="1">
    <location>
        <begin position="1"/>
        <end position="16"/>
    </location>
</feature>
<dbReference type="GeneID" id="42983340"/>
<feature type="region of interest" description="Disordered" evidence="1">
    <location>
        <begin position="1"/>
        <end position="24"/>
    </location>
</feature>
<gene>
    <name evidence="2" type="ORF">P4B07_18850</name>
</gene>
<keyword evidence="3" id="KW-1185">Reference proteome</keyword>
<sequence>MALENQIRTDNPGTGTASAGIAEPGGAAASSAACWLAGLFAIAPTPAIVRRVAFLTARQG</sequence>
<name>A0ABY8HFQ9_ENSAD</name>
<evidence type="ECO:0000313" key="2">
    <source>
        <dbReference type="EMBL" id="WFP90581.1"/>
    </source>
</evidence>
<protein>
    <submittedName>
        <fullName evidence="2">Uncharacterized protein</fullName>
    </submittedName>
</protein>
<accession>A0ABY8HFQ9</accession>
<dbReference type="Proteomes" id="UP001214094">
    <property type="component" value="Chromosome"/>
</dbReference>
<evidence type="ECO:0000313" key="3">
    <source>
        <dbReference type="Proteomes" id="UP001214094"/>
    </source>
</evidence>
<organism evidence="2 3">
    <name type="scientific">Ensifer adhaerens</name>
    <name type="common">Sinorhizobium morelense</name>
    <dbReference type="NCBI Taxonomy" id="106592"/>
    <lineage>
        <taxon>Bacteria</taxon>
        <taxon>Pseudomonadati</taxon>
        <taxon>Pseudomonadota</taxon>
        <taxon>Alphaproteobacteria</taxon>
        <taxon>Hyphomicrobiales</taxon>
        <taxon>Rhizobiaceae</taxon>
        <taxon>Sinorhizobium/Ensifer group</taxon>
        <taxon>Ensifer</taxon>
    </lineage>
</organism>
<proteinExistence type="predicted"/>
<evidence type="ECO:0000256" key="1">
    <source>
        <dbReference type="SAM" id="MobiDB-lite"/>
    </source>
</evidence>